<dbReference type="InterPro" id="IPR000531">
    <property type="entry name" value="Beta-barrel_TonB"/>
</dbReference>
<keyword evidence="6" id="KW-0406">Ion transport</keyword>
<dbReference type="Proteomes" id="UP001239909">
    <property type="component" value="Unassembled WGS sequence"/>
</dbReference>
<organism evidence="15 16">
    <name type="scientific">Paralimibaculum aggregatum</name>
    <dbReference type="NCBI Taxonomy" id="3036245"/>
    <lineage>
        <taxon>Bacteria</taxon>
        <taxon>Pseudomonadati</taxon>
        <taxon>Pseudomonadota</taxon>
        <taxon>Alphaproteobacteria</taxon>
        <taxon>Rhodobacterales</taxon>
        <taxon>Paracoccaceae</taxon>
        <taxon>Paralimibaculum</taxon>
    </lineage>
</organism>
<reference evidence="15 16" key="1">
    <citation type="submission" date="2023-04" db="EMBL/GenBank/DDBJ databases">
        <title>Marinoamorphus aggregata gen. nov., sp. Nov., isolate from tissue of brittle star Ophioplocus japonicus.</title>
        <authorList>
            <person name="Kawano K."/>
            <person name="Sawayama S."/>
            <person name="Nakagawa S."/>
        </authorList>
    </citation>
    <scope>NUCLEOTIDE SEQUENCE [LARGE SCALE GENOMIC DNA]</scope>
    <source>
        <strain evidence="15 16">NKW23</strain>
    </source>
</reference>
<dbReference type="InterPro" id="IPR036942">
    <property type="entry name" value="Beta-barrel_TonB_sf"/>
</dbReference>
<evidence type="ECO:0000256" key="5">
    <source>
        <dbReference type="ARBA" id="ARBA00022729"/>
    </source>
</evidence>
<name>A0ABQ6LU41_9RHOB</name>
<protein>
    <submittedName>
        <fullName evidence="15">TonB-dependent receptor</fullName>
    </submittedName>
</protein>
<dbReference type="EMBL" id="BSYI01000080">
    <property type="protein sequence ID" value="GMG85595.1"/>
    <property type="molecule type" value="Genomic_DNA"/>
</dbReference>
<dbReference type="InterPro" id="IPR012910">
    <property type="entry name" value="Plug_dom"/>
</dbReference>
<comment type="caution">
    <text evidence="15">The sequence shown here is derived from an EMBL/GenBank/DDBJ whole genome shotgun (WGS) entry which is preliminary data.</text>
</comment>
<feature type="chain" id="PRO_5046971039" evidence="12">
    <location>
        <begin position="25"/>
        <end position="642"/>
    </location>
</feature>
<feature type="signal peptide" evidence="12">
    <location>
        <begin position="1"/>
        <end position="24"/>
    </location>
</feature>
<sequence length="642" mass="69055">MQRRPHLAAALAIAPALAAAAAAAQEPLVLDELLVTGGRTPIGVTETGRAYTVITGDQLAAQGARYVSDALRQVPGVAVSRGGSLGGLTQIRVRGAESNQVLVLIDGVEVAPAGNGELDFGSLVVADIERIEVLRGPQSALFGSNAAAGVIQIITRRGRRDDLAFRARVEGGSDGTALATASLAGGGDTWDAAFSASMRRADGFNIATGFGDREGEMDGDMNLTLNAKGNWDLTEDFALGGVIRYVDRNSETDDQSFPFPADATSGFVIDSDDVNESRDVSLGLFARYEMLDDALVHQLRFDFTDNYSDALSDGASTFRNESRRYKGSYQGSYAFETGPVSHLVTGLAEYEQEENEATTARQSRTLFGLAGEYRGSIGGFDLQAGLRNDFNDEFEDALTFSVSGSYTVAPTGTRLHGSVGRGVTNPTFFEQFGFSPDFFIGNPSLEPERTFMWDLGVEQPFLDGRLVLDATYFRGKVTDEIISGFDADAGLTTSVNATGESPRQGVELALTAFPTDALSITASYTYTLAEEGSTGRQEVRRPRHMAALDVTWGFLDGRGRLNVNAAYNGEQRDLDFSDGFFGVQPLVTLDDYVLLSVQGSYKVTENVELYARIENAANVDYQEVYRFETQGVAGFAGIRLEF</sequence>
<feature type="domain" description="TonB-dependent receptor plug" evidence="14">
    <location>
        <begin position="46"/>
        <end position="150"/>
    </location>
</feature>
<dbReference type="PANTHER" id="PTHR30069">
    <property type="entry name" value="TONB-DEPENDENT OUTER MEMBRANE RECEPTOR"/>
    <property type="match status" value="1"/>
</dbReference>
<evidence type="ECO:0000256" key="12">
    <source>
        <dbReference type="SAM" id="SignalP"/>
    </source>
</evidence>
<evidence type="ECO:0000256" key="4">
    <source>
        <dbReference type="ARBA" id="ARBA00022692"/>
    </source>
</evidence>
<evidence type="ECO:0000256" key="7">
    <source>
        <dbReference type="ARBA" id="ARBA00023077"/>
    </source>
</evidence>
<evidence type="ECO:0000256" key="2">
    <source>
        <dbReference type="ARBA" id="ARBA00022448"/>
    </source>
</evidence>
<dbReference type="Pfam" id="PF00593">
    <property type="entry name" value="TonB_dep_Rec_b-barrel"/>
    <property type="match status" value="1"/>
</dbReference>
<comment type="subcellular location">
    <subcellularLocation>
        <location evidence="1 10">Cell outer membrane</location>
        <topology evidence="1 10">Multi-pass membrane protein</topology>
    </subcellularLocation>
</comment>
<evidence type="ECO:0000313" key="15">
    <source>
        <dbReference type="EMBL" id="GMG85595.1"/>
    </source>
</evidence>
<dbReference type="Gene3D" id="2.40.170.20">
    <property type="entry name" value="TonB-dependent receptor, beta-barrel domain"/>
    <property type="match status" value="1"/>
</dbReference>
<dbReference type="InterPro" id="IPR039426">
    <property type="entry name" value="TonB-dep_rcpt-like"/>
</dbReference>
<keyword evidence="4 10" id="KW-0812">Transmembrane</keyword>
<evidence type="ECO:0000256" key="3">
    <source>
        <dbReference type="ARBA" id="ARBA00022452"/>
    </source>
</evidence>
<keyword evidence="2 10" id="KW-0813">Transport</keyword>
<keyword evidence="9 10" id="KW-0998">Cell outer membrane</keyword>
<keyword evidence="5 12" id="KW-0732">Signal</keyword>
<feature type="domain" description="TonB-dependent receptor-like beta-barrel" evidence="13">
    <location>
        <begin position="182"/>
        <end position="615"/>
    </location>
</feature>
<gene>
    <name evidence="15" type="ORF">LNKW23_48180</name>
</gene>
<dbReference type="Pfam" id="PF07715">
    <property type="entry name" value="Plug"/>
    <property type="match status" value="1"/>
</dbReference>
<evidence type="ECO:0000256" key="10">
    <source>
        <dbReference type="PROSITE-ProRule" id="PRU01360"/>
    </source>
</evidence>
<evidence type="ECO:0000259" key="14">
    <source>
        <dbReference type="Pfam" id="PF07715"/>
    </source>
</evidence>
<evidence type="ECO:0000256" key="9">
    <source>
        <dbReference type="ARBA" id="ARBA00023237"/>
    </source>
</evidence>
<comment type="similarity">
    <text evidence="10 11">Belongs to the TonB-dependent receptor family.</text>
</comment>
<evidence type="ECO:0000256" key="8">
    <source>
        <dbReference type="ARBA" id="ARBA00023136"/>
    </source>
</evidence>
<evidence type="ECO:0000259" key="13">
    <source>
        <dbReference type="Pfam" id="PF00593"/>
    </source>
</evidence>
<dbReference type="Gene3D" id="2.170.130.10">
    <property type="entry name" value="TonB-dependent receptor, plug domain"/>
    <property type="match status" value="1"/>
</dbReference>
<evidence type="ECO:0000256" key="11">
    <source>
        <dbReference type="RuleBase" id="RU003357"/>
    </source>
</evidence>
<keyword evidence="8 10" id="KW-0472">Membrane</keyword>
<keyword evidence="3 10" id="KW-1134">Transmembrane beta strand</keyword>
<dbReference type="CDD" id="cd01347">
    <property type="entry name" value="ligand_gated_channel"/>
    <property type="match status" value="1"/>
</dbReference>
<dbReference type="SUPFAM" id="SSF56935">
    <property type="entry name" value="Porins"/>
    <property type="match status" value="1"/>
</dbReference>
<dbReference type="InterPro" id="IPR037066">
    <property type="entry name" value="Plug_dom_sf"/>
</dbReference>
<accession>A0ABQ6LU41</accession>
<keyword evidence="15" id="KW-0675">Receptor</keyword>
<keyword evidence="16" id="KW-1185">Reference proteome</keyword>
<evidence type="ECO:0000313" key="16">
    <source>
        <dbReference type="Proteomes" id="UP001239909"/>
    </source>
</evidence>
<evidence type="ECO:0000256" key="1">
    <source>
        <dbReference type="ARBA" id="ARBA00004571"/>
    </source>
</evidence>
<evidence type="ECO:0000256" key="6">
    <source>
        <dbReference type="ARBA" id="ARBA00023065"/>
    </source>
</evidence>
<dbReference type="PROSITE" id="PS52016">
    <property type="entry name" value="TONB_DEPENDENT_REC_3"/>
    <property type="match status" value="1"/>
</dbReference>
<proteinExistence type="inferred from homology"/>
<keyword evidence="7 11" id="KW-0798">TonB box</keyword>
<dbReference type="PANTHER" id="PTHR30069:SF53">
    <property type="entry name" value="COLICIN I RECEPTOR-RELATED"/>
    <property type="match status" value="1"/>
</dbReference>